<keyword evidence="1" id="KW-0812">Transmembrane</keyword>
<accession>A0A8C4SSB6</accession>
<evidence type="ECO:0000256" key="1">
    <source>
        <dbReference type="SAM" id="Phobius"/>
    </source>
</evidence>
<evidence type="ECO:0000313" key="3">
    <source>
        <dbReference type="Proteomes" id="UP000694620"/>
    </source>
</evidence>
<keyword evidence="3" id="KW-1185">Reference proteome</keyword>
<dbReference type="Ensembl" id="ENSECRT00000022435.1">
    <property type="protein sequence ID" value="ENSECRP00000021964.1"/>
    <property type="gene ID" value="ENSECRG00000014824.1"/>
</dbReference>
<name>A0A8C4SSB6_ERPCA</name>
<dbReference type="GeneTree" id="ENSGT00980000202570"/>
<reference evidence="2" key="2">
    <citation type="submission" date="2025-08" db="UniProtKB">
        <authorList>
            <consortium name="Ensembl"/>
        </authorList>
    </citation>
    <scope>IDENTIFICATION</scope>
</reference>
<reference evidence="2" key="1">
    <citation type="submission" date="2021-06" db="EMBL/GenBank/DDBJ databases">
        <authorList>
            <consortium name="Wellcome Sanger Institute Data Sharing"/>
        </authorList>
    </citation>
    <scope>NUCLEOTIDE SEQUENCE [LARGE SCALE GENOMIC DNA]</scope>
</reference>
<organism evidence="2 3">
    <name type="scientific">Erpetoichthys calabaricus</name>
    <name type="common">Rope fish</name>
    <name type="synonym">Calamoichthys calabaricus</name>
    <dbReference type="NCBI Taxonomy" id="27687"/>
    <lineage>
        <taxon>Eukaryota</taxon>
        <taxon>Metazoa</taxon>
        <taxon>Chordata</taxon>
        <taxon>Craniata</taxon>
        <taxon>Vertebrata</taxon>
        <taxon>Euteleostomi</taxon>
        <taxon>Actinopterygii</taxon>
        <taxon>Polypteriformes</taxon>
        <taxon>Polypteridae</taxon>
        <taxon>Erpetoichthys</taxon>
    </lineage>
</organism>
<dbReference type="AlphaFoldDB" id="A0A8C4SSB6"/>
<feature type="transmembrane region" description="Helical" evidence="1">
    <location>
        <begin position="85"/>
        <end position="103"/>
    </location>
</feature>
<reference evidence="2" key="3">
    <citation type="submission" date="2025-09" db="UniProtKB">
        <authorList>
            <consortium name="Ensembl"/>
        </authorList>
    </citation>
    <scope>IDENTIFICATION</scope>
</reference>
<dbReference type="SUPFAM" id="SSF57302">
    <property type="entry name" value="Snake toxin-like"/>
    <property type="match status" value="1"/>
</dbReference>
<dbReference type="Gene3D" id="2.10.60.10">
    <property type="entry name" value="CD59"/>
    <property type="match status" value="1"/>
</dbReference>
<proteinExistence type="predicted"/>
<evidence type="ECO:0000313" key="2">
    <source>
        <dbReference type="Ensembl" id="ENSECRP00000021964.1"/>
    </source>
</evidence>
<evidence type="ECO:0008006" key="4">
    <source>
        <dbReference type="Google" id="ProtNLM"/>
    </source>
</evidence>
<dbReference type="InterPro" id="IPR045860">
    <property type="entry name" value="Snake_toxin-like_sf"/>
</dbReference>
<sequence>QGVLLEIHLSGLGGTHMTQKWLCFARLGLWKYSWVCGSTTINKGCLNGATCTAGSVLGNINIGVASTSMQCCSTDFCNFNGSTTARVNLVLLGISILVIYFVGKTTI</sequence>
<dbReference type="Proteomes" id="UP000694620">
    <property type="component" value="Chromosome 13"/>
</dbReference>
<protein>
    <recommendedName>
        <fullName evidence="4">UPAR/Ly6 domain-containing protein</fullName>
    </recommendedName>
</protein>
<keyword evidence="1" id="KW-0472">Membrane</keyword>
<keyword evidence="1" id="KW-1133">Transmembrane helix</keyword>